<feature type="region of interest" description="Disordered" evidence="1">
    <location>
        <begin position="515"/>
        <end position="769"/>
    </location>
</feature>
<evidence type="ECO:0000256" key="1">
    <source>
        <dbReference type="SAM" id="MobiDB-lite"/>
    </source>
</evidence>
<organism evidence="2 3">
    <name type="scientific">Penicillium malachiteum</name>
    <dbReference type="NCBI Taxonomy" id="1324776"/>
    <lineage>
        <taxon>Eukaryota</taxon>
        <taxon>Fungi</taxon>
        <taxon>Dikarya</taxon>
        <taxon>Ascomycota</taxon>
        <taxon>Pezizomycotina</taxon>
        <taxon>Eurotiomycetes</taxon>
        <taxon>Eurotiomycetidae</taxon>
        <taxon>Eurotiales</taxon>
        <taxon>Aspergillaceae</taxon>
        <taxon>Penicillium</taxon>
    </lineage>
</organism>
<dbReference type="Proteomes" id="UP001215712">
    <property type="component" value="Unassembled WGS sequence"/>
</dbReference>
<protein>
    <submittedName>
        <fullName evidence="2">Uncharacterized protein</fullName>
    </submittedName>
</protein>
<reference evidence="2" key="1">
    <citation type="journal article" date="2023" name="IMA Fungus">
        <title>Comparative genomic study of the Penicillium genus elucidates a diverse pangenome and 15 lateral gene transfer events.</title>
        <authorList>
            <person name="Petersen C."/>
            <person name="Sorensen T."/>
            <person name="Nielsen M.R."/>
            <person name="Sondergaard T.E."/>
            <person name="Sorensen J.L."/>
            <person name="Fitzpatrick D.A."/>
            <person name="Frisvad J.C."/>
            <person name="Nielsen K.L."/>
        </authorList>
    </citation>
    <scope>NUCLEOTIDE SEQUENCE</scope>
    <source>
        <strain evidence="2">IBT 17514</strain>
    </source>
</reference>
<dbReference type="EMBL" id="JAQJAN010000001">
    <property type="protein sequence ID" value="KAJ5740486.1"/>
    <property type="molecule type" value="Genomic_DNA"/>
</dbReference>
<evidence type="ECO:0000313" key="3">
    <source>
        <dbReference type="Proteomes" id="UP001215712"/>
    </source>
</evidence>
<feature type="compositionally biased region" description="Low complexity" evidence="1">
    <location>
        <begin position="40"/>
        <end position="49"/>
    </location>
</feature>
<comment type="caution">
    <text evidence="2">The sequence shown here is derived from an EMBL/GenBank/DDBJ whole genome shotgun (WGS) entry which is preliminary data.</text>
</comment>
<reference evidence="2" key="2">
    <citation type="submission" date="2023-01" db="EMBL/GenBank/DDBJ databases">
        <authorList>
            <person name="Petersen C."/>
        </authorList>
    </citation>
    <scope>NUCLEOTIDE SEQUENCE</scope>
    <source>
        <strain evidence="2">IBT 17514</strain>
    </source>
</reference>
<feature type="compositionally biased region" description="Basic residues" evidence="1">
    <location>
        <begin position="571"/>
        <end position="581"/>
    </location>
</feature>
<evidence type="ECO:0000313" key="2">
    <source>
        <dbReference type="EMBL" id="KAJ5740486.1"/>
    </source>
</evidence>
<feature type="region of interest" description="Disordered" evidence="1">
    <location>
        <begin position="86"/>
        <end position="208"/>
    </location>
</feature>
<feature type="region of interest" description="Disordered" evidence="1">
    <location>
        <begin position="1"/>
        <end position="54"/>
    </location>
</feature>
<dbReference type="AlphaFoldDB" id="A0AAD6N0S7"/>
<feature type="compositionally biased region" description="Basic residues" evidence="1">
    <location>
        <begin position="539"/>
        <end position="550"/>
    </location>
</feature>
<feature type="region of interest" description="Disordered" evidence="1">
    <location>
        <begin position="296"/>
        <end position="324"/>
    </location>
</feature>
<feature type="compositionally biased region" description="Pro residues" evidence="1">
    <location>
        <begin position="760"/>
        <end position="769"/>
    </location>
</feature>
<feature type="compositionally biased region" description="Basic and acidic residues" evidence="1">
    <location>
        <begin position="686"/>
        <end position="700"/>
    </location>
</feature>
<name>A0AAD6N0S7_9EURO</name>
<feature type="compositionally biased region" description="Basic and acidic residues" evidence="1">
    <location>
        <begin position="708"/>
        <end position="723"/>
    </location>
</feature>
<feature type="compositionally biased region" description="Pro residues" evidence="1">
    <location>
        <begin position="642"/>
        <end position="655"/>
    </location>
</feature>
<accession>A0AAD6N0S7</accession>
<feature type="compositionally biased region" description="Acidic residues" evidence="1">
    <location>
        <begin position="521"/>
        <end position="534"/>
    </location>
</feature>
<feature type="compositionally biased region" description="Acidic residues" evidence="1">
    <location>
        <begin position="98"/>
        <end position="194"/>
    </location>
</feature>
<gene>
    <name evidence="2" type="ORF">N7493_000358</name>
</gene>
<feature type="compositionally biased region" description="Low complexity" evidence="1">
    <location>
        <begin position="17"/>
        <end position="26"/>
    </location>
</feature>
<keyword evidence="3" id="KW-1185">Reference proteome</keyword>
<sequence>MAPFPRADLIDMDHPSSDVGDSQDQDSPLRRQFSEPFRPQSTSTQISQSPEPLAPKIKCDWCGKLLELPNDHSISAKDLLHSHIASSHPRSNSFGYDGADDDEDDDVDADEEIDVNDDVDVDGEGDVDDDLEIEGDVDEELDLEQDEAMNDAQFEEGEEAYQAEEGEEVELGDDAAAADDVEELLADEAEDQGFEDPQLKTESATPFEHENDALNELSQNVSVSNNIGQQAPEEQRDLMDWLANPQTGYPDEYRRRLAEWQEAAIKERLPRLWNVNKATKFSDDYEKQMEKAEASWKSAFNDPSKKIDGSESMARPSPYTQTETSTGQFLELGEFDDLVTMLRKPTSLTPEQLYAATEAAAVAMKAWQDEYLALDKLYNAAHRHTRGPVPAAAKREQMLGHKKRTNHPLANVPQDERDFAERHEAALYGYKYNYNNRNTLESVAWTPQDPFVQGGFVPTAAQARRMATKVAPGERNPDGWTPIVQHGVEFVPKMYQARAEPVQKITRKRKVVEVEAAKSDTDDDQSDKGDETEDDNQHPAKRRSRGRGGRRNNFEPYQPPEPPTSAPRGRGGARSRGRGRGRGGPASGRTVSSRASLEAPAQPTLTPTSTRGRGRRGASNISTPQARPVEAVVTAASMPEISPMPEPASPPPRATPAPKRDATAEEIEEARRLKIANSKNPKRTKAMLDHWERFNREGRIRNPKRSKAQIEQDRQVDDRKTDVSRPQGRRRKSPSLVPIPTGNLAPKVPAMAPQMSGPLAPGPTLPPIGMPQYAPPNPFVAHPQPSMPHYAAYPYQYGMGHLPGPPPGPHDHHYRGV</sequence>
<proteinExistence type="predicted"/>